<accession>E2APV6</accession>
<protein>
    <recommendedName>
        <fullName evidence="1">Helix-turn-helix domain-containing protein</fullName>
    </recommendedName>
</protein>
<organism evidence="3">
    <name type="scientific">Camponotus floridanus</name>
    <name type="common">Florida carpenter ant</name>
    <dbReference type="NCBI Taxonomy" id="104421"/>
    <lineage>
        <taxon>Eukaryota</taxon>
        <taxon>Metazoa</taxon>
        <taxon>Ecdysozoa</taxon>
        <taxon>Arthropoda</taxon>
        <taxon>Hexapoda</taxon>
        <taxon>Insecta</taxon>
        <taxon>Pterygota</taxon>
        <taxon>Neoptera</taxon>
        <taxon>Endopterygota</taxon>
        <taxon>Hymenoptera</taxon>
        <taxon>Apocrita</taxon>
        <taxon>Aculeata</taxon>
        <taxon>Formicoidea</taxon>
        <taxon>Formicidae</taxon>
        <taxon>Formicinae</taxon>
        <taxon>Camponotus</taxon>
    </lineage>
</organism>
<sequence>YWIPIFTGRFLLFFSHYSLTHKKVVIVGLTDRAFKLLHPHTENFSFIINTLLNNGYPIHFIYHTIFHRLKYLISNVNVNTSSLIQPLPFSIPYFTIPF</sequence>
<proteinExistence type="predicted"/>
<keyword evidence="3" id="KW-1185">Reference proteome</keyword>
<dbReference type="Pfam" id="PF26215">
    <property type="entry name" value="HTH_animal"/>
    <property type="match status" value="1"/>
</dbReference>
<evidence type="ECO:0000313" key="3">
    <source>
        <dbReference type="Proteomes" id="UP000000311"/>
    </source>
</evidence>
<dbReference type="InParanoid" id="E2APV6"/>
<evidence type="ECO:0000313" key="2">
    <source>
        <dbReference type="EMBL" id="EFN64533.1"/>
    </source>
</evidence>
<name>E2APV6_CAMFO</name>
<evidence type="ECO:0000259" key="1">
    <source>
        <dbReference type="Pfam" id="PF26215"/>
    </source>
</evidence>
<feature type="non-terminal residue" evidence="2">
    <location>
        <position position="98"/>
    </location>
</feature>
<dbReference type="AlphaFoldDB" id="E2APV6"/>
<dbReference type="EMBL" id="GL441591">
    <property type="protein sequence ID" value="EFN64533.1"/>
    <property type="molecule type" value="Genomic_DNA"/>
</dbReference>
<gene>
    <name evidence="2" type="ORF">EAG_00770</name>
</gene>
<dbReference type="InterPro" id="IPR058912">
    <property type="entry name" value="HTH_animal"/>
</dbReference>
<feature type="non-terminal residue" evidence="2">
    <location>
        <position position="1"/>
    </location>
</feature>
<dbReference type="Proteomes" id="UP000000311">
    <property type="component" value="Unassembled WGS sequence"/>
</dbReference>
<reference evidence="2 3" key="1">
    <citation type="journal article" date="2010" name="Science">
        <title>Genomic comparison of the ants Camponotus floridanus and Harpegnathos saltator.</title>
        <authorList>
            <person name="Bonasio R."/>
            <person name="Zhang G."/>
            <person name="Ye C."/>
            <person name="Mutti N.S."/>
            <person name="Fang X."/>
            <person name="Qin N."/>
            <person name="Donahue G."/>
            <person name="Yang P."/>
            <person name="Li Q."/>
            <person name="Li C."/>
            <person name="Zhang P."/>
            <person name="Huang Z."/>
            <person name="Berger S.L."/>
            <person name="Reinberg D."/>
            <person name="Wang J."/>
            <person name="Liebig J."/>
        </authorList>
    </citation>
    <scope>NUCLEOTIDE SEQUENCE [LARGE SCALE GENOMIC DNA]</scope>
    <source>
        <strain evidence="3">C129</strain>
    </source>
</reference>
<feature type="domain" description="Helix-turn-helix" evidence="1">
    <location>
        <begin position="9"/>
        <end position="65"/>
    </location>
</feature>